<dbReference type="AlphaFoldDB" id="A0A2M7D8L8"/>
<evidence type="ECO:0000313" key="3">
    <source>
        <dbReference type="Proteomes" id="UP000230304"/>
    </source>
</evidence>
<dbReference type="InterPro" id="IPR027434">
    <property type="entry name" value="Homing_endonucl"/>
</dbReference>
<proteinExistence type="predicted"/>
<sequence>MAEKIISKRVLFPKGKQRIFLNKVIRKIPVRKIAKLCNLSQRTIRDWRRGKFLMDFNALSKICKNTKISLPSDIKLRDKYWYTIKGCSAGGKAVWKKYGRIGNNPTYRKKKWREWWEREGKYRPSPILNLPKSIKNPAFSKELAEFVGILLGDGGITKYQVVITLHSKDDKEYSKFVIALIKKLFNVPVGVNYDKNSSSLDLAISRSKLVRFCTEKLGLKLGNKIKQQVDISSWIKQNKQYAIACLRGLIDTDGCIFIHRYKVNGKWYNYKKLAFTSYSKPLRQSVFDILKNIELNPRLAQRSDVRLDSIDDVKRYFQLVGSHNPKILKKYFK</sequence>
<evidence type="ECO:0000259" key="1">
    <source>
        <dbReference type="PROSITE" id="PS50819"/>
    </source>
</evidence>
<dbReference type="Gene3D" id="3.10.28.10">
    <property type="entry name" value="Homing endonucleases"/>
    <property type="match status" value="1"/>
</dbReference>
<dbReference type="SUPFAM" id="SSF55608">
    <property type="entry name" value="Homing endonucleases"/>
    <property type="match status" value="1"/>
</dbReference>
<dbReference type="Proteomes" id="UP000230304">
    <property type="component" value="Unassembled WGS sequence"/>
</dbReference>
<reference evidence="3" key="1">
    <citation type="submission" date="2017-09" db="EMBL/GenBank/DDBJ databases">
        <title>Depth-based differentiation of microbial function through sediment-hosted aquifers and enrichment of novel symbionts in the deep terrestrial subsurface.</title>
        <authorList>
            <person name="Probst A.J."/>
            <person name="Ladd B."/>
            <person name="Jarett J.K."/>
            <person name="Geller-Mcgrath D.E."/>
            <person name="Sieber C.M.K."/>
            <person name="Emerson J.B."/>
            <person name="Anantharaman K."/>
            <person name="Thomas B.C."/>
            <person name="Malmstrom R."/>
            <person name="Stieglmeier M."/>
            <person name="Klingl A."/>
            <person name="Woyke T."/>
            <person name="Ryan C.M."/>
            <person name="Banfield J.F."/>
        </authorList>
    </citation>
    <scope>NUCLEOTIDE SEQUENCE [LARGE SCALE GENOMIC DNA]</scope>
</reference>
<dbReference type="GO" id="GO:0004519">
    <property type="term" value="F:endonuclease activity"/>
    <property type="evidence" value="ECO:0007669"/>
    <property type="project" value="InterPro"/>
</dbReference>
<accession>A0A2M7D8L8</accession>
<dbReference type="SUPFAM" id="SSF47413">
    <property type="entry name" value="lambda repressor-like DNA-binding domains"/>
    <property type="match status" value="1"/>
</dbReference>
<feature type="domain" description="DOD-type homing endonuclease" evidence="1">
    <location>
        <begin position="146"/>
        <end position="295"/>
    </location>
</feature>
<dbReference type="PROSITE" id="PS50819">
    <property type="entry name" value="INTEIN_ENDONUCLEASE"/>
    <property type="match status" value="1"/>
</dbReference>
<evidence type="ECO:0000313" key="2">
    <source>
        <dbReference type="EMBL" id="PIV43607.1"/>
    </source>
</evidence>
<organism evidence="2 3">
    <name type="scientific">Candidatus Nealsonbacteria bacterium CG02_land_8_20_14_3_00_40_11</name>
    <dbReference type="NCBI Taxonomy" id="1974700"/>
    <lineage>
        <taxon>Bacteria</taxon>
        <taxon>Candidatus Nealsoniibacteriota</taxon>
    </lineage>
</organism>
<dbReference type="InterPro" id="IPR004042">
    <property type="entry name" value="Intein_endonuc_central"/>
</dbReference>
<name>A0A2M7D8L8_9BACT</name>
<dbReference type="InterPro" id="IPR010982">
    <property type="entry name" value="Lambda_DNA-bd_dom_sf"/>
</dbReference>
<dbReference type="GO" id="GO:0003677">
    <property type="term" value="F:DNA binding"/>
    <property type="evidence" value="ECO:0007669"/>
    <property type="project" value="InterPro"/>
</dbReference>
<gene>
    <name evidence="2" type="ORF">COS26_00295</name>
</gene>
<comment type="caution">
    <text evidence="2">The sequence shown here is derived from an EMBL/GenBank/DDBJ whole genome shotgun (WGS) entry which is preliminary data.</text>
</comment>
<dbReference type="EMBL" id="PEUA01000008">
    <property type="protein sequence ID" value="PIV43607.1"/>
    <property type="molecule type" value="Genomic_DNA"/>
</dbReference>
<protein>
    <recommendedName>
        <fullName evidence="1">DOD-type homing endonuclease domain-containing protein</fullName>
    </recommendedName>
</protein>